<dbReference type="EMBL" id="CAUM01000108">
    <property type="protein sequence ID" value="CCV06867.1"/>
    <property type="molecule type" value="Genomic_DNA"/>
</dbReference>
<proteinExistence type="predicted"/>
<feature type="region of interest" description="Disordered" evidence="1">
    <location>
        <begin position="367"/>
        <end position="391"/>
    </location>
</feature>
<sequence length="900" mass="96626">MHRRSSDPCGCAAPVPPRPRRPAVALQGADAGNPRSRPFLEREDAVLQWGVGLDRSDCRTPIRDGRGFGCTTCHDPKAALPLSAGRLGRAHRIVGDGAHRLDRAEDRRFVDQRPSLIPQALQRQAVLPQADRRPPQVAVGQIVIGAVGSEQIDAAEIARVVADDHSLGMADPGAEHVSPVGDRVQRHAVAPDPATLDRQEVDQEAARIRHGDRLATAERGALAGDATLPGGERRHANAAMQFAVIDAGDCVAEPPLHLVDGHGRGLIGPQVALLLNIGEGRARQQMDLAHHRADQPLDVPAIVRGAHGTVVDGNAILLATALQRLRPELLGVVEVQSLGDAAHRPLCIDVTLGQPALLGERCMGQAERHGRRRGRLQRQVEAGDAARADVDRQGQPGALDWCARLPVHHDHVDQRVVDLDQRQRPAGLQRTDDRSVAVARRLGALALGDHVPTRTGAKPGCDGSPARRGEAARRALALHVLDQMHDLGLLAREIDAVDRLVDQRIHLVFEPREAGARPSLARQQARQSRIGDVAADQGIDVGRPTAQLRRASFHVRSGSGRIVRQAPDDRQEAAGFIPRGGAHGRDVGHAHAAPTRVLGTIGADRSTTRAPRAIRRQTTASPASRVVGKASTSPMKSMASARARPTANSASAVSIGTFLSGSNLFAASRRGPRMPRSVAILKRAPCSPAQARAAANAGLSRCQSDPRSARYLISTISEPPALQSTRKSGVYRRDRCPCRNRIVTGCSVTNAPASVQFTSVTKSRSSALSCSATPVARAWKPVTCDRRLRGMRRRIGLHLQTTQYANIAHLGVSSQTWDNIYVAKPLRGLSFRCAPIHETRRTDTKRQPVTSGFPRPLPSRCRISNLLAALGRGTSSRRGRSTPRALKPPSGTYPRARASS</sequence>
<gene>
    <name evidence="2" type="ORF">MESS2_410030</name>
</gene>
<keyword evidence="3" id="KW-1185">Reference proteome</keyword>
<name>M5ERG1_9HYPH</name>
<organism evidence="2 3">
    <name type="scientific">Mesorhizobium metallidurans STM 2683</name>
    <dbReference type="NCBI Taxonomy" id="1297569"/>
    <lineage>
        <taxon>Bacteria</taxon>
        <taxon>Pseudomonadati</taxon>
        <taxon>Pseudomonadota</taxon>
        <taxon>Alphaproteobacteria</taxon>
        <taxon>Hyphomicrobiales</taxon>
        <taxon>Phyllobacteriaceae</taxon>
        <taxon>Mesorhizobium</taxon>
    </lineage>
</organism>
<protein>
    <submittedName>
        <fullName evidence="2">Uncharacterized protein</fullName>
    </submittedName>
</protein>
<evidence type="ECO:0000256" key="1">
    <source>
        <dbReference type="SAM" id="MobiDB-lite"/>
    </source>
</evidence>
<evidence type="ECO:0000313" key="3">
    <source>
        <dbReference type="Proteomes" id="UP000012062"/>
    </source>
</evidence>
<feature type="region of interest" description="Disordered" evidence="1">
    <location>
        <begin position="1"/>
        <end position="37"/>
    </location>
</feature>
<reference evidence="2 3" key="1">
    <citation type="submission" date="2013-02" db="EMBL/GenBank/DDBJ databases">
        <authorList>
            <person name="Genoscope - CEA"/>
        </authorList>
    </citation>
    <scope>NUCLEOTIDE SEQUENCE [LARGE SCALE GENOMIC DNA]</scope>
    <source>
        <strain evidence="2 3">STM 2683</strain>
    </source>
</reference>
<feature type="region of interest" description="Disordered" evidence="1">
    <location>
        <begin position="605"/>
        <end position="644"/>
    </location>
</feature>
<comment type="caution">
    <text evidence="2">The sequence shown here is derived from an EMBL/GenBank/DDBJ whole genome shotgun (WGS) entry which is preliminary data.</text>
</comment>
<evidence type="ECO:0000313" key="2">
    <source>
        <dbReference type="EMBL" id="CCV06867.1"/>
    </source>
</evidence>
<dbReference type="Proteomes" id="UP000012062">
    <property type="component" value="Unassembled WGS sequence"/>
</dbReference>
<accession>M5ERG1</accession>
<dbReference type="AlphaFoldDB" id="M5ERG1"/>
<feature type="region of interest" description="Disordered" evidence="1">
    <location>
        <begin position="872"/>
        <end position="900"/>
    </location>
</feature>